<sequence length="76" mass="8374">MTDTPFIHCSTRYIVGACNMVSQLSGQVLYSVGSTTISALMTLETPCKAMMYVHMRTAPLDLKPIPFLQEKCISNS</sequence>
<gene>
    <name evidence="1" type="ORF">PAHAL_6G209000</name>
</gene>
<organism evidence="1">
    <name type="scientific">Panicum hallii</name>
    <dbReference type="NCBI Taxonomy" id="206008"/>
    <lineage>
        <taxon>Eukaryota</taxon>
        <taxon>Viridiplantae</taxon>
        <taxon>Streptophyta</taxon>
        <taxon>Embryophyta</taxon>
        <taxon>Tracheophyta</taxon>
        <taxon>Spermatophyta</taxon>
        <taxon>Magnoliopsida</taxon>
        <taxon>Liliopsida</taxon>
        <taxon>Poales</taxon>
        <taxon>Poaceae</taxon>
        <taxon>PACMAD clade</taxon>
        <taxon>Panicoideae</taxon>
        <taxon>Panicodae</taxon>
        <taxon>Paniceae</taxon>
        <taxon>Panicinae</taxon>
        <taxon>Panicum</taxon>
        <taxon>Panicum sect. Panicum</taxon>
    </lineage>
</organism>
<dbReference type="AlphaFoldDB" id="A0A2T8IH63"/>
<name>A0A2T8IH63_9POAL</name>
<evidence type="ECO:0000313" key="1">
    <source>
        <dbReference type="EMBL" id="PVH36956.1"/>
    </source>
</evidence>
<proteinExistence type="predicted"/>
<reference evidence="1" key="1">
    <citation type="submission" date="2018-04" db="EMBL/GenBank/DDBJ databases">
        <title>WGS assembly of Panicum hallii.</title>
        <authorList>
            <person name="Lovell J."/>
            <person name="Jenkins J."/>
            <person name="Lowry D."/>
            <person name="Mamidi S."/>
            <person name="Sreedasyam A."/>
            <person name="Weng X."/>
            <person name="Barry K."/>
            <person name="Bonette J."/>
            <person name="Campitelli B."/>
            <person name="Daum C."/>
            <person name="Gordon S."/>
            <person name="Gould B."/>
            <person name="Lipzen A."/>
            <person name="Macqueen A."/>
            <person name="Palacio-Mejia J."/>
            <person name="Plott C."/>
            <person name="Shakirov E."/>
            <person name="Shu S."/>
            <person name="Yoshinaga Y."/>
            <person name="Zane M."/>
            <person name="Rokhsar D."/>
            <person name="Grimwood J."/>
            <person name="Schmutz J."/>
            <person name="Juenger T."/>
        </authorList>
    </citation>
    <scope>NUCLEOTIDE SEQUENCE [LARGE SCALE GENOMIC DNA]</scope>
    <source>
        <strain evidence="1">FIL2</strain>
    </source>
</reference>
<protein>
    <submittedName>
        <fullName evidence="1">Uncharacterized protein</fullName>
    </submittedName>
</protein>
<dbReference type="EMBL" id="CM008051">
    <property type="protein sequence ID" value="PVH36956.1"/>
    <property type="molecule type" value="Genomic_DNA"/>
</dbReference>
<accession>A0A2T8IH63</accession>
<dbReference type="Gramene" id="PVH36956">
    <property type="protein sequence ID" value="PVH36956"/>
    <property type="gene ID" value="PAHAL_6G209000"/>
</dbReference>
<dbReference type="Proteomes" id="UP000243499">
    <property type="component" value="Chromosome 6"/>
</dbReference>